<keyword evidence="8" id="KW-1185">Reference proteome</keyword>
<dbReference type="RefSeq" id="WP_067958131.1">
    <property type="nucleotide sequence ID" value="NZ_CP015005.1"/>
</dbReference>
<dbReference type="EMBL" id="CP015005">
    <property type="protein sequence ID" value="AMS40863.1"/>
    <property type="molecule type" value="Genomic_DNA"/>
</dbReference>
<evidence type="ECO:0000256" key="3">
    <source>
        <dbReference type="SAM" id="SignalP"/>
    </source>
</evidence>
<reference evidence="5 7" key="1">
    <citation type="submission" date="2016-03" db="EMBL/GenBank/DDBJ databases">
        <title>Complete genome of Aminobacter aminovorans KCTC 2477.</title>
        <authorList>
            <person name="Kim K.M."/>
        </authorList>
    </citation>
    <scope>NUCLEOTIDE SEQUENCE [LARGE SCALE GENOMIC DNA]</scope>
    <source>
        <strain evidence="5 7">KCTC 2477</strain>
    </source>
</reference>
<sequence length="437" mass="47377">MTTPTTKHLLRAALLLGMILPAPVLAAGDTLTVANMTFRTGPFADAGTPLMDGQRDYMLMLNERDGGINGIRLNYDECETGFSVDKALECYDKAKASSLVTQPGSPAITLELLPKASVDKVPVLAPGYGFSAMADGKRFPWAFNPPVSYWDGASMMLKGISGDDLDNLRGKKIALLHLDGPYGEEPIPLLQAYADSFDFTLLPVPVAAKEMQSQSAQWAKIKAERPDFVLLWGWGAMNAGALAEAVRSGFAMDRLVGIWWSAHDDDLKAVGEAAKGYRALSWNLPVPDAEVIKDIRKYVIDAGKSQTPAEAPDKLFYQRGVMISMLSAEAIKAAQEHFDKRLISGEQMRWGLENLKIDDARLAALGMSGMIGSFATTCANHAGNGSAWLLQWDGNRFVKASHPLTADAKMIAPLVDQEANKFATSHAPWSLNEACKN</sequence>
<evidence type="ECO:0000313" key="6">
    <source>
        <dbReference type="EMBL" id="MBB3708947.1"/>
    </source>
</evidence>
<evidence type="ECO:0000256" key="2">
    <source>
        <dbReference type="ARBA" id="ARBA00022729"/>
    </source>
</evidence>
<evidence type="ECO:0000256" key="1">
    <source>
        <dbReference type="ARBA" id="ARBA00010062"/>
    </source>
</evidence>
<protein>
    <submittedName>
        <fullName evidence="5">ABC branched amino acid transporter family, periplasmic substrate-binding subunit</fullName>
    </submittedName>
    <submittedName>
        <fullName evidence="6">Branched-chain amino acid transport system substrate-binding protein</fullName>
    </submittedName>
</protein>
<dbReference type="AlphaFoldDB" id="A0AAC8YM34"/>
<organism evidence="5 7">
    <name type="scientific">Aminobacter aminovorans</name>
    <name type="common">Chelatobacter heintzii</name>
    <dbReference type="NCBI Taxonomy" id="83263"/>
    <lineage>
        <taxon>Bacteria</taxon>
        <taxon>Pseudomonadati</taxon>
        <taxon>Pseudomonadota</taxon>
        <taxon>Alphaproteobacteria</taxon>
        <taxon>Hyphomicrobiales</taxon>
        <taxon>Phyllobacteriaceae</taxon>
        <taxon>Aminobacter</taxon>
    </lineage>
</organism>
<evidence type="ECO:0000259" key="4">
    <source>
        <dbReference type="Pfam" id="PF13458"/>
    </source>
</evidence>
<dbReference type="PANTHER" id="PTHR47235:SF1">
    <property type="entry name" value="BLR6548 PROTEIN"/>
    <property type="match status" value="1"/>
</dbReference>
<keyword evidence="2 3" id="KW-0732">Signal</keyword>
<dbReference type="PANTHER" id="PTHR47235">
    <property type="entry name" value="BLR6548 PROTEIN"/>
    <property type="match status" value="1"/>
</dbReference>
<dbReference type="SUPFAM" id="SSF53822">
    <property type="entry name" value="Periplasmic binding protein-like I"/>
    <property type="match status" value="1"/>
</dbReference>
<dbReference type="Gene3D" id="3.40.50.2300">
    <property type="match status" value="2"/>
</dbReference>
<dbReference type="KEGG" id="aak:AA2016_1933"/>
<dbReference type="Proteomes" id="UP000075755">
    <property type="component" value="Chromosome"/>
</dbReference>
<comment type="similarity">
    <text evidence="1">Belongs to the leucine-binding protein family.</text>
</comment>
<dbReference type="Proteomes" id="UP000577697">
    <property type="component" value="Unassembled WGS sequence"/>
</dbReference>
<dbReference type="EMBL" id="JACICB010000024">
    <property type="protein sequence ID" value="MBB3708947.1"/>
    <property type="molecule type" value="Genomic_DNA"/>
</dbReference>
<feature type="domain" description="Leucine-binding protein" evidence="4">
    <location>
        <begin position="31"/>
        <end position="393"/>
    </location>
</feature>
<accession>A0AAC8YM34</accession>
<evidence type="ECO:0000313" key="5">
    <source>
        <dbReference type="EMBL" id="AMS40863.1"/>
    </source>
</evidence>
<name>A0AAC8YM34_AMIAI</name>
<evidence type="ECO:0000313" key="7">
    <source>
        <dbReference type="Proteomes" id="UP000075755"/>
    </source>
</evidence>
<proteinExistence type="inferred from homology"/>
<feature type="signal peptide" evidence="3">
    <location>
        <begin position="1"/>
        <end position="26"/>
    </location>
</feature>
<feature type="chain" id="PRO_5042037983" evidence="3">
    <location>
        <begin position="27"/>
        <end position="437"/>
    </location>
</feature>
<evidence type="ECO:0000313" key="8">
    <source>
        <dbReference type="Proteomes" id="UP000577697"/>
    </source>
</evidence>
<dbReference type="CDD" id="cd06334">
    <property type="entry name" value="PBP1_ABC_ligand_binding-like"/>
    <property type="match status" value="1"/>
</dbReference>
<reference evidence="6 8" key="2">
    <citation type="submission" date="2020-08" db="EMBL/GenBank/DDBJ databases">
        <title>Genomic Encyclopedia of Type Strains, Phase IV (KMG-IV): sequencing the most valuable type-strain genomes for metagenomic binning, comparative biology and taxonomic classification.</title>
        <authorList>
            <person name="Goeker M."/>
        </authorList>
    </citation>
    <scope>NUCLEOTIDE SEQUENCE [LARGE SCALE GENOMIC DNA]</scope>
    <source>
        <strain evidence="6 8">DSM 10368</strain>
    </source>
</reference>
<dbReference type="Pfam" id="PF13458">
    <property type="entry name" value="Peripla_BP_6"/>
    <property type="match status" value="1"/>
</dbReference>
<dbReference type="InterPro" id="IPR028082">
    <property type="entry name" value="Peripla_BP_I"/>
</dbReference>
<gene>
    <name evidence="5" type="ORF">AA2016_1933</name>
    <name evidence="6" type="ORF">FHS67_005290</name>
</gene>
<dbReference type="InterPro" id="IPR028081">
    <property type="entry name" value="Leu-bd"/>
</dbReference>